<accession>A0A0D2JMN1</accession>
<dbReference type="STRING" id="1306947.J120_01385"/>
<evidence type="ECO:0000259" key="2">
    <source>
        <dbReference type="Pfam" id="PF05157"/>
    </source>
</evidence>
<dbReference type="InterPro" id="IPR037257">
    <property type="entry name" value="T2SS_E_N_sf"/>
</dbReference>
<dbReference type="Proteomes" id="UP000032214">
    <property type="component" value="Unassembled WGS sequence"/>
</dbReference>
<reference evidence="3 4" key="1">
    <citation type="journal article" date="2013" name="Proc. Natl. Acad. Sci. U.S.A.">
        <title>Candidate phylum TM6 genome recovered from a hospital sink biofilm provides genomic insights into this uncultivated phylum.</title>
        <authorList>
            <person name="McLean J.S."/>
            <person name="Lombardo M.J."/>
            <person name="Badger J.H."/>
            <person name="Edlund A."/>
            <person name="Novotny M."/>
            <person name="Yee-Greenbaum J."/>
            <person name="Vyahhi N."/>
            <person name="Hall A.P."/>
            <person name="Yang Y."/>
            <person name="Dupont C.L."/>
            <person name="Ziegler M.G."/>
            <person name="Chitsaz H."/>
            <person name="Allen A.E."/>
            <person name="Yooseph S."/>
            <person name="Tesler G."/>
            <person name="Pevzner P.A."/>
            <person name="Friedman R.M."/>
            <person name="Nealson K.H."/>
            <person name="Venter J.C."/>
            <person name="Lasken R.S."/>
        </authorList>
    </citation>
    <scope>NUCLEOTIDE SEQUENCE [LARGE SCALE GENOMIC DNA]</scope>
    <source>
        <strain evidence="3 4">TM6SC1</strain>
    </source>
</reference>
<evidence type="ECO:0000313" key="4">
    <source>
        <dbReference type="Proteomes" id="UP000032214"/>
    </source>
</evidence>
<organism evidence="3 4">
    <name type="scientific">candidate division TM6 bacterium JCVI TM6SC1</name>
    <dbReference type="NCBI Taxonomy" id="1306947"/>
    <lineage>
        <taxon>Bacteria</taxon>
        <taxon>Candidatus Babelota</taxon>
        <taxon>Vermiphilus</taxon>
    </lineage>
</organism>
<dbReference type="EMBL" id="ARQD01000001">
    <property type="protein sequence ID" value="KIX85593.1"/>
    <property type="molecule type" value="Genomic_DNA"/>
</dbReference>
<gene>
    <name evidence="3" type="ORF">J120_01385</name>
</gene>
<protein>
    <recommendedName>
        <fullName evidence="2">Type II secretion system protein GspE N-terminal domain-containing protein</fullName>
    </recommendedName>
</protein>
<dbReference type="InterPro" id="IPR007831">
    <property type="entry name" value="T2SS_GspE_N"/>
</dbReference>
<feature type="domain" description="Type II secretion system protein GspE N-terminal" evidence="2">
    <location>
        <begin position="65"/>
        <end position="139"/>
    </location>
</feature>
<proteinExistence type="predicted"/>
<sequence>MKRGTSPFIEKLTEILAGRKVISSAEALALKKSFANSSLGAFDEFLLEEGLVSKENLLTSLSDYYQTPCVDVQGYQFESFLLRSFPKDVMIRNAFIPMAVDNETMIIVAQEPERPGLRELIGHYVTYNIQFCVGIGTDIIDNVQDYWDSSLTQVPADSDLHRERDQEVQASQEMTTEDDVIAGDEQLAIIEEEKDEYQDNE</sequence>
<dbReference type="Pfam" id="PF05157">
    <property type="entry name" value="MshEN"/>
    <property type="match status" value="1"/>
</dbReference>
<evidence type="ECO:0000313" key="3">
    <source>
        <dbReference type="EMBL" id="KIX85593.1"/>
    </source>
</evidence>
<comment type="caution">
    <text evidence="3">The sequence shown here is derived from an EMBL/GenBank/DDBJ whole genome shotgun (WGS) entry which is preliminary data.</text>
</comment>
<name>A0A0D2JMN1_9BACT</name>
<dbReference type="AlphaFoldDB" id="A0A0D2JMN1"/>
<dbReference type="SUPFAM" id="SSF160246">
    <property type="entry name" value="EspE N-terminal domain-like"/>
    <property type="match status" value="1"/>
</dbReference>
<feature type="region of interest" description="Disordered" evidence="1">
    <location>
        <begin position="159"/>
        <end position="183"/>
    </location>
</feature>
<keyword evidence="4" id="KW-1185">Reference proteome</keyword>
<evidence type="ECO:0000256" key="1">
    <source>
        <dbReference type="SAM" id="MobiDB-lite"/>
    </source>
</evidence>